<accession>A0ABU6SL43</accession>
<protein>
    <submittedName>
        <fullName evidence="3">Uncharacterized protein</fullName>
    </submittedName>
</protein>
<name>A0ABU6SL43_9FABA</name>
<feature type="transmembrane region" description="Helical" evidence="2">
    <location>
        <begin position="23"/>
        <end position="41"/>
    </location>
</feature>
<gene>
    <name evidence="3" type="ORF">PIB30_056583</name>
</gene>
<evidence type="ECO:0000256" key="2">
    <source>
        <dbReference type="SAM" id="Phobius"/>
    </source>
</evidence>
<evidence type="ECO:0000313" key="4">
    <source>
        <dbReference type="Proteomes" id="UP001341840"/>
    </source>
</evidence>
<dbReference type="EMBL" id="JASCZI010060869">
    <property type="protein sequence ID" value="MED6136493.1"/>
    <property type="molecule type" value="Genomic_DNA"/>
</dbReference>
<reference evidence="3 4" key="1">
    <citation type="journal article" date="2023" name="Plants (Basel)">
        <title>Bridging the Gap: Combining Genomics and Transcriptomics Approaches to Understand Stylosanthes scabra, an Orphan Legume from the Brazilian Caatinga.</title>
        <authorList>
            <person name="Ferreira-Neto J.R.C."/>
            <person name="da Silva M.D."/>
            <person name="Binneck E."/>
            <person name="de Melo N.F."/>
            <person name="da Silva R.H."/>
            <person name="de Melo A.L.T.M."/>
            <person name="Pandolfi V."/>
            <person name="Bustamante F.O."/>
            <person name="Brasileiro-Vidal A.C."/>
            <person name="Benko-Iseppon A.M."/>
        </authorList>
    </citation>
    <scope>NUCLEOTIDE SEQUENCE [LARGE SCALE GENOMIC DNA]</scope>
    <source>
        <tissue evidence="3">Leaves</tissue>
    </source>
</reference>
<sequence length="152" mass="17877">MNEQPPPPPPQPVTTLLMRRCKIAWRLLLLFNFTLGAYLFARAQLRELKENRGRKAHRLNKDKGRTSAEAEVPHQDPIKDSMEWNYDDLLVPATTPVAVRNPLLEEQQREVLQWMLQEKRKVKPKDKAEKKQIDDEKAILKRFLRAESIPKF</sequence>
<keyword evidence="4" id="KW-1185">Reference proteome</keyword>
<evidence type="ECO:0000256" key="1">
    <source>
        <dbReference type="SAM" id="MobiDB-lite"/>
    </source>
</evidence>
<keyword evidence="2" id="KW-0472">Membrane</keyword>
<keyword evidence="2" id="KW-1133">Transmembrane helix</keyword>
<proteinExistence type="predicted"/>
<feature type="region of interest" description="Disordered" evidence="1">
    <location>
        <begin position="50"/>
        <end position="77"/>
    </location>
</feature>
<evidence type="ECO:0000313" key="3">
    <source>
        <dbReference type="EMBL" id="MED6136493.1"/>
    </source>
</evidence>
<comment type="caution">
    <text evidence="3">The sequence shown here is derived from an EMBL/GenBank/DDBJ whole genome shotgun (WGS) entry which is preliminary data.</text>
</comment>
<organism evidence="3 4">
    <name type="scientific">Stylosanthes scabra</name>
    <dbReference type="NCBI Taxonomy" id="79078"/>
    <lineage>
        <taxon>Eukaryota</taxon>
        <taxon>Viridiplantae</taxon>
        <taxon>Streptophyta</taxon>
        <taxon>Embryophyta</taxon>
        <taxon>Tracheophyta</taxon>
        <taxon>Spermatophyta</taxon>
        <taxon>Magnoliopsida</taxon>
        <taxon>eudicotyledons</taxon>
        <taxon>Gunneridae</taxon>
        <taxon>Pentapetalae</taxon>
        <taxon>rosids</taxon>
        <taxon>fabids</taxon>
        <taxon>Fabales</taxon>
        <taxon>Fabaceae</taxon>
        <taxon>Papilionoideae</taxon>
        <taxon>50 kb inversion clade</taxon>
        <taxon>dalbergioids sensu lato</taxon>
        <taxon>Dalbergieae</taxon>
        <taxon>Pterocarpus clade</taxon>
        <taxon>Stylosanthes</taxon>
    </lineage>
</organism>
<keyword evidence="2" id="KW-0812">Transmembrane</keyword>
<dbReference type="Proteomes" id="UP001341840">
    <property type="component" value="Unassembled WGS sequence"/>
</dbReference>
<dbReference type="PANTHER" id="PTHR34364">
    <property type="entry name" value="WAS/WASL-INTERACTING FAMILY PROTEIN"/>
    <property type="match status" value="1"/>
</dbReference>
<dbReference type="PANTHER" id="PTHR34364:SF10">
    <property type="entry name" value="PROTEIN, PUTATIVE-RELATED"/>
    <property type="match status" value="1"/>
</dbReference>